<gene>
    <name evidence="1" type="ORF">CLV72_11826</name>
</gene>
<evidence type="ECO:0000313" key="2">
    <source>
        <dbReference type="Proteomes" id="UP000237846"/>
    </source>
</evidence>
<organism evidence="1 2">
    <name type="scientific">Allonocardiopsis opalescens</name>
    <dbReference type="NCBI Taxonomy" id="1144618"/>
    <lineage>
        <taxon>Bacteria</taxon>
        <taxon>Bacillati</taxon>
        <taxon>Actinomycetota</taxon>
        <taxon>Actinomycetes</taxon>
        <taxon>Streptosporangiales</taxon>
        <taxon>Allonocardiopsis</taxon>
    </lineage>
</organism>
<dbReference type="EMBL" id="PVZC01000018">
    <property type="protein sequence ID" value="PRX90688.1"/>
    <property type="molecule type" value="Genomic_DNA"/>
</dbReference>
<comment type="caution">
    <text evidence="1">The sequence shown here is derived from an EMBL/GenBank/DDBJ whole genome shotgun (WGS) entry which is preliminary data.</text>
</comment>
<protein>
    <submittedName>
        <fullName evidence="1">Uncharacterized protein</fullName>
    </submittedName>
</protein>
<sequence length="66" mass="7455">MSDQITIRWRRYGKGRRYRADLPDGYLETNRLSVMELAIRSALAGGHHITDQTGHFTHLLGGESDG</sequence>
<dbReference type="Proteomes" id="UP000237846">
    <property type="component" value="Unassembled WGS sequence"/>
</dbReference>
<dbReference type="RefSeq" id="WP_106253843.1">
    <property type="nucleotide sequence ID" value="NZ_PVZC01000018.1"/>
</dbReference>
<reference evidence="1 2" key="1">
    <citation type="submission" date="2018-03" db="EMBL/GenBank/DDBJ databases">
        <title>Genomic Encyclopedia of Archaeal and Bacterial Type Strains, Phase II (KMG-II): from individual species to whole genera.</title>
        <authorList>
            <person name="Goeker M."/>
        </authorList>
    </citation>
    <scope>NUCLEOTIDE SEQUENCE [LARGE SCALE GENOMIC DNA]</scope>
    <source>
        <strain evidence="1 2">DSM 45601</strain>
    </source>
</reference>
<dbReference type="AlphaFoldDB" id="A0A2T0PPF4"/>
<proteinExistence type="predicted"/>
<accession>A0A2T0PPF4</accession>
<keyword evidence="2" id="KW-1185">Reference proteome</keyword>
<name>A0A2T0PPF4_9ACTN</name>
<evidence type="ECO:0000313" key="1">
    <source>
        <dbReference type="EMBL" id="PRX90688.1"/>
    </source>
</evidence>